<evidence type="ECO:0000313" key="2">
    <source>
        <dbReference type="Proteomes" id="UP000000770"/>
    </source>
</evidence>
<name>A9L1W0_SHEB9</name>
<dbReference type="HOGENOM" id="CLU_056788_3_2_6"/>
<reference evidence="1 2" key="1">
    <citation type="submission" date="2007-11" db="EMBL/GenBank/DDBJ databases">
        <title>Complete sequence of chromosome of Shewanella baltica OS195.</title>
        <authorList>
            <consortium name="US DOE Joint Genome Institute"/>
            <person name="Copeland A."/>
            <person name="Lucas S."/>
            <person name="Lapidus A."/>
            <person name="Barry K."/>
            <person name="Glavina del Rio T."/>
            <person name="Dalin E."/>
            <person name="Tice H."/>
            <person name="Pitluck S."/>
            <person name="Chain P."/>
            <person name="Malfatti S."/>
            <person name="Shin M."/>
            <person name="Vergez L."/>
            <person name="Schmutz J."/>
            <person name="Larimer F."/>
            <person name="Land M."/>
            <person name="Hauser L."/>
            <person name="Kyrpides N."/>
            <person name="Kim E."/>
            <person name="Brettar I."/>
            <person name="Rodrigues J."/>
            <person name="Konstantinidis K."/>
            <person name="Klappenbach J."/>
            <person name="Hofle M."/>
            <person name="Tiedje J."/>
            <person name="Richardson P."/>
        </authorList>
    </citation>
    <scope>NUCLEOTIDE SEQUENCE [LARGE SCALE GENOMIC DNA]</scope>
    <source>
        <strain evidence="1 2">OS195</strain>
    </source>
</reference>
<organism evidence="1 2">
    <name type="scientific">Shewanella baltica (strain OS195)</name>
    <dbReference type="NCBI Taxonomy" id="399599"/>
    <lineage>
        <taxon>Bacteria</taxon>
        <taxon>Pseudomonadati</taxon>
        <taxon>Pseudomonadota</taxon>
        <taxon>Gammaproteobacteria</taxon>
        <taxon>Alteromonadales</taxon>
        <taxon>Shewanellaceae</taxon>
        <taxon>Shewanella</taxon>
    </lineage>
</organism>
<dbReference type="InterPro" id="IPR009057">
    <property type="entry name" value="Homeodomain-like_sf"/>
</dbReference>
<dbReference type="Proteomes" id="UP000000770">
    <property type="component" value="Chromosome"/>
</dbReference>
<dbReference type="EMBL" id="CP000891">
    <property type="protein sequence ID" value="ABX48026.1"/>
    <property type="molecule type" value="Genomic_DNA"/>
</dbReference>
<sequence length="94" mass="10416">MNNPNIAALVKSEKSARKRMRYLALLNFSEGHSSTAITSMLRVSRTSVNRWISTYLAQGLSGLDDTPNPGRPSILSTAQQAKLKMFVQHQSLPE</sequence>
<protein>
    <submittedName>
        <fullName evidence="1">ISSod10, transposase OrfA</fullName>
    </submittedName>
</protein>
<gene>
    <name evidence="1" type="ordered locus">Sbal195_0848</name>
</gene>
<evidence type="ECO:0000313" key="1">
    <source>
        <dbReference type="EMBL" id="ABX48026.1"/>
    </source>
</evidence>
<dbReference type="AlphaFoldDB" id="A9L1W0"/>
<accession>A9L1W0</accession>
<dbReference type="Pfam" id="PF13551">
    <property type="entry name" value="HTH_29"/>
    <property type="match status" value="1"/>
</dbReference>
<dbReference type="SUPFAM" id="SSF46689">
    <property type="entry name" value="Homeodomain-like"/>
    <property type="match status" value="1"/>
</dbReference>
<proteinExistence type="predicted"/>
<dbReference type="KEGG" id="sbn:Sbal195_0848"/>